<proteinExistence type="predicted"/>
<dbReference type="RefSeq" id="WP_052191970.1">
    <property type="nucleotide sequence ID" value="NZ_CP009747.1"/>
</dbReference>
<reference evidence="2 3" key="1">
    <citation type="submission" date="2018-08" db="EMBL/GenBank/DDBJ databases">
        <authorList>
            <person name="Lee Y."/>
            <person name="Kakembo D."/>
        </authorList>
    </citation>
    <scope>NUCLEOTIDE SEQUENCE [LARGE SCALE GENOMIC DNA]</scope>
    <source>
        <strain evidence="2 3">JBCS1880</strain>
    </source>
</reference>
<dbReference type="EMBL" id="CP031641">
    <property type="protein sequence ID" value="AXO87513.1"/>
    <property type="molecule type" value="Genomic_DNA"/>
</dbReference>
<evidence type="ECO:0000313" key="3">
    <source>
        <dbReference type="Proteomes" id="UP000258127"/>
    </source>
</evidence>
<organism evidence="2 3">
    <name type="scientific">Pseudomonas parafulva</name>
    <dbReference type="NCBI Taxonomy" id="157782"/>
    <lineage>
        <taxon>Bacteria</taxon>
        <taxon>Pseudomonadati</taxon>
        <taxon>Pseudomonadota</taxon>
        <taxon>Gammaproteobacteria</taxon>
        <taxon>Pseudomonadales</taxon>
        <taxon>Pseudomonadaceae</taxon>
        <taxon>Pseudomonas</taxon>
    </lineage>
</organism>
<evidence type="ECO:0000259" key="1">
    <source>
        <dbReference type="Pfam" id="PF07484"/>
    </source>
</evidence>
<dbReference type="Proteomes" id="UP000258127">
    <property type="component" value="Chromosome"/>
</dbReference>
<dbReference type="Pfam" id="PF07484">
    <property type="entry name" value="Collar"/>
    <property type="match status" value="1"/>
</dbReference>
<evidence type="ECO:0000313" key="2">
    <source>
        <dbReference type="EMBL" id="AXO87513.1"/>
    </source>
</evidence>
<dbReference type="SUPFAM" id="SSF88874">
    <property type="entry name" value="Receptor-binding domain of short tail fibre protein gp12"/>
    <property type="match status" value="1"/>
</dbReference>
<accession>A0AAI8KAB3</accession>
<dbReference type="InterPro" id="IPR037053">
    <property type="entry name" value="Phage_tail_collar_dom_sf"/>
</dbReference>
<feature type="domain" description="Phage tail collar" evidence="1">
    <location>
        <begin position="120"/>
        <end position="177"/>
    </location>
</feature>
<dbReference type="Gene3D" id="3.90.1340.10">
    <property type="entry name" value="Phage tail collar domain"/>
    <property type="match status" value="1"/>
</dbReference>
<name>A0AAI8KAB3_9PSED</name>
<sequence>MTTVYSAQNALPFSSLPTTNGVVQRFRASATNVADASYAPDGLAEAPIYGLAGRPLQGDEIVAGGNVTLVSHQGGSLNNGALCWILLECEGGAQQVANATRSQHAVTLGQLSGYAGAAPGDIKYTAASVATEGWLKADGANVSRTAFSALFAAIGTTYGQGDGSTTFTLPDLRGEFIRGLDGGRGVDQDRVLGSRQKGSLYAYDTTESKPNGIWSASATQNTASASRVAMGVDAYSTSDYAGVALGGVDATVVYQLPGMAADRGYSGVMRPRNVAMLALIKY</sequence>
<dbReference type="AlphaFoldDB" id="A0AAI8KAB3"/>
<gene>
    <name evidence="2" type="ORF">DZC75_05565</name>
</gene>
<protein>
    <recommendedName>
        <fullName evidence="1">Phage tail collar domain-containing protein</fullName>
    </recommendedName>
</protein>
<dbReference type="InterPro" id="IPR011083">
    <property type="entry name" value="Phage_tail_collar_dom"/>
</dbReference>
<keyword evidence="3" id="KW-1185">Reference proteome</keyword>